<sequence length="117" mass="12056">MTESTPKPAPETLAPTPAGCGWGRRVAIVYLALVGLALVLPFVEVARGEHGLGAVAVTVLTAPWSGLLANLAQAIGPSLPVAAMRALGVTLTVAAALLNARVFYGIVARMERDARSR</sequence>
<feature type="transmembrane region" description="Helical" evidence="1">
    <location>
        <begin position="27"/>
        <end position="45"/>
    </location>
</feature>
<gene>
    <name evidence="2" type="ORF">HZA61_10500</name>
</gene>
<keyword evidence="1" id="KW-0472">Membrane</keyword>
<organism evidence="2 3">
    <name type="scientific">Eiseniibacteriota bacterium</name>
    <dbReference type="NCBI Taxonomy" id="2212470"/>
    <lineage>
        <taxon>Bacteria</taxon>
        <taxon>Candidatus Eiseniibacteriota</taxon>
    </lineage>
</organism>
<dbReference type="AlphaFoldDB" id="A0A933SDT5"/>
<keyword evidence="1" id="KW-1133">Transmembrane helix</keyword>
<evidence type="ECO:0000256" key="1">
    <source>
        <dbReference type="SAM" id="Phobius"/>
    </source>
</evidence>
<evidence type="ECO:0000313" key="3">
    <source>
        <dbReference type="Proteomes" id="UP000696931"/>
    </source>
</evidence>
<keyword evidence="1" id="KW-0812">Transmembrane</keyword>
<comment type="caution">
    <text evidence="2">The sequence shown here is derived from an EMBL/GenBank/DDBJ whole genome shotgun (WGS) entry which is preliminary data.</text>
</comment>
<feature type="transmembrane region" description="Helical" evidence="1">
    <location>
        <begin position="52"/>
        <end position="75"/>
    </location>
</feature>
<dbReference type="Pfam" id="PF25637">
    <property type="entry name" value="DUF7942"/>
    <property type="match status" value="1"/>
</dbReference>
<feature type="transmembrane region" description="Helical" evidence="1">
    <location>
        <begin position="87"/>
        <end position="107"/>
    </location>
</feature>
<dbReference type="EMBL" id="JACRIW010000075">
    <property type="protein sequence ID" value="MBI5169908.1"/>
    <property type="molecule type" value="Genomic_DNA"/>
</dbReference>
<dbReference type="Proteomes" id="UP000696931">
    <property type="component" value="Unassembled WGS sequence"/>
</dbReference>
<evidence type="ECO:0000313" key="2">
    <source>
        <dbReference type="EMBL" id="MBI5169908.1"/>
    </source>
</evidence>
<dbReference type="InterPro" id="IPR057702">
    <property type="entry name" value="DUF7942"/>
</dbReference>
<reference evidence="2" key="1">
    <citation type="submission" date="2020-07" db="EMBL/GenBank/DDBJ databases">
        <title>Huge and variable diversity of episymbiotic CPR bacteria and DPANN archaea in groundwater ecosystems.</title>
        <authorList>
            <person name="He C.Y."/>
            <person name="Keren R."/>
            <person name="Whittaker M."/>
            <person name="Farag I.F."/>
            <person name="Doudna J."/>
            <person name="Cate J.H.D."/>
            <person name="Banfield J.F."/>
        </authorList>
    </citation>
    <scope>NUCLEOTIDE SEQUENCE</scope>
    <source>
        <strain evidence="2">NC_groundwater_1813_Pr3_B-0.1um_71_17</strain>
    </source>
</reference>
<proteinExistence type="predicted"/>
<accession>A0A933SDT5</accession>
<name>A0A933SDT5_UNCEI</name>
<protein>
    <submittedName>
        <fullName evidence="2">Uncharacterized protein</fullName>
    </submittedName>
</protein>